<comment type="similarity">
    <text evidence="7">Belongs to the transcriptional regulatory Rex family.</text>
</comment>
<reference evidence="10 11" key="1">
    <citation type="journal article" date="2021" name="ISME Commun">
        <title>Automated analysis of genomic sequences facilitates high-throughput and comprehensive description of bacteria.</title>
        <authorList>
            <person name="Hitch T.C.A."/>
        </authorList>
    </citation>
    <scope>NUCLEOTIDE SEQUENCE [LARGE SCALE GENOMIC DNA]</scope>
    <source>
        <strain evidence="10 11">H4_15</strain>
    </source>
</reference>
<dbReference type="PANTHER" id="PTHR35786:SF1">
    <property type="entry name" value="REDOX-SENSING TRANSCRIPTIONAL REPRESSOR REX 1"/>
    <property type="match status" value="1"/>
</dbReference>
<evidence type="ECO:0000313" key="10">
    <source>
        <dbReference type="EMBL" id="MCU6737481.1"/>
    </source>
</evidence>
<dbReference type="InterPro" id="IPR036388">
    <property type="entry name" value="WH-like_DNA-bd_sf"/>
</dbReference>
<name>A0ABT2SS94_9FIRM</name>
<comment type="subunit">
    <text evidence="7">Homodimer.</text>
</comment>
<keyword evidence="1 7" id="KW-0963">Cytoplasm</keyword>
<dbReference type="NCBIfam" id="NF003994">
    <property type="entry name" value="PRK05472.2-3"/>
    <property type="match status" value="1"/>
</dbReference>
<accession>A0ABT2SS94</accession>
<dbReference type="EMBL" id="JAOQJR010000001">
    <property type="protein sequence ID" value="MCU6737481.1"/>
    <property type="molecule type" value="Genomic_DNA"/>
</dbReference>
<proteinExistence type="inferred from homology"/>
<dbReference type="InterPro" id="IPR003781">
    <property type="entry name" value="CoA-bd"/>
</dbReference>
<dbReference type="Gene3D" id="3.40.50.720">
    <property type="entry name" value="NAD(P)-binding Rossmann-like Domain"/>
    <property type="match status" value="1"/>
</dbReference>
<keyword evidence="11" id="KW-1185">Reference proteome</keyword>
<keyword evidence="5 7" id="KW-0238">DNA-binding</keyword>
<dbReference type="SUPFAM" id="SSF51735">
    <property type="entry name" value="NAD(P)-binding Rossmann-fold domains"/>
    <property type="match status" value="1"/>
</dbReference>
<evidence type="ECO:0000256" key="7">
    <source>
        <dbReference type="HAMAP-Rule" id="MF_01131"/>
    </source>
</evidence>
<keyword evidence="4 7" id="KW-0520">NAD</keyword>
<feature type="domain" description="Rex DNA-binding C-terminal" evidence="9">
    <location>
        <begin position="4"/>
        <end position="51"/>
    </location>
</feature>
<evidence type="ECO:0000259" key="8">
    <source>
        <dbReference type="Pfam" id="PF02629"/>
    </source>
</evidence>
<dbReference type="PANTHER" id="PTHR35786">
    <property type="entry name" value="REDOX-SENSING TRANSCRIPTIONAL REPRESSOR REX"/>
    <property type="match status" value="1"/>
</dbReference>
<evidence type="ECO:0000256" key="4">
    <source>
        <dbReference type="ARBA" id="ARBA00023027"/>
    </source>
</evidence>
<dbReference type="Gene3D" id="1.10.10.10">
    <property type="entry name" value="Winged helix-like DNA-binding domain superfamily/Winged helix DNA-binding domain"/>
    <property type="match status" value="1"/>
</dbReference>
<evidence type="ECO:0000256" key="1">
    <source>
        <dbReference type="ARBA" id="ARBA00022490"/>
    </source>
</evidence>
<comment type="caution">
    <text evidence="10">The sequence shown here is derived from an EMBL/GenBank/DDBJ whole genome shotgun (WGS) entry which is preliminary data.</text>
</comment>
<comment type="subcellular location">
    <subcellularLocation>
        <location evidence="7">Cytoplasm</location>
    </subcellularLocation>
</comment>
<evidence type="ECO:0000256" key="2">
    <source>
        <dbReference type="ARBA" id="ARBA00022491"/>
    </source>
</evidence>
<dbReference type="HAMAP" id="MF_01131">
    <property type="entry name" value="Rex"/>
    <property type="match status" value="1"/>
</dbReference>
<dbReference type="InterPro" id="IPR022876">
    <property type="entry name" value="Tscrpt_rep_Rex"/>
</dbReference>
<dbReference type="InterPro" id="IPR009718">
    <property type="entry name" value="Rex_DNA-bd_C_dom"/>
</dbReference>
<dbReference type="NCBIfam" id="NF003995">
    <property type="entry name" value="PRK05472.2-4"/>
    <property type="match status" value="1"/>
</dbReference>
<protein>
    <recommendedName>
        <fullName evidence="7">Redox-sensing transcriptional repressor Rex</fullName>
    </recommendedName>
</protein>
<comment type="function">
    <text evidence="7">Modulates transcription in response to changes in cellular NADH/NAD(+) redox state.</text>
</comment>
<dbReference type="SUPFAM" id="SSF46785">
    <property type="entry name" value="Winged helix' DNA-binding domain"/>
    <property type="match status" value="1"/>
</dbReference>
<feature type="binding site" evidence="7">
    <location>
        <begin position="92"/>
        <end position="97"/>
    </location>
    <ligand>
        <name>NAD(+)</name>
        <dbReference type="ChEBI" id="CHEBI:57540"/>
    </ligand>
</feature>
<dbReference type="InterPro" id="IPR036291">
    <property type="entry name" value="NAD(P)-bd_dom_sf"/>
</dbReference>
<dbReference type="Pfam" id="PF02629">
    <property type="entry name" value="CoA_binding"/>
    <property type="match status" value="1"/>
</dbReference>
<sequence length="210" mass="23877">MEKKISKATMSRFPVYLKALRKMQHEGKETCLSSELFEITGIQDTTIRRDFTYLSKTDNFGRRGRGYDVKHLIDGLSEVLGLRLDEPIILIGVGNLGSAILKYNRWQYTVGKIVCGYDMDKNKEGERFGVKICHIDKLEETFPSDCKIAILAISENVQETVDRLMKLGIKGIVDFTHSHFMVQEGVEVQTVDVVVAIQELVIKMKSNDQE</sequence>
<keyword evidence="6 7" id="KW-0804">Transcription</keyword>
<dbReference type="Proteomes" id="UP001208364">
    <property type="component" value="Unassembled WGS sequence"/>
</dbReference>
<gene>
    <name evidence="7" type="primary">rex</name>
    <name evidence="10" type="ORF">OCV55_02120</name>
</gene>
<evidence type="ECO:0000256" key="5">
    <source>
        <dbReference type="ARBA" id="ARBA00023125"/>
    </source>
</evidence>
<dbReference type="RefSeq" id="WP_032090309.1">
    <property type="nucleotide sequence ID" value="NZ_JAOQJR010000001.1"/>
</dbReference>
<dbReference type="InterPro" id="IPR036390">
    <property type="entry name" value="WH_DNA-bd_sf"/>
</dbReference>
<evidence type="ECO:0000259" key="9">
    <source>
        <dbReference type="Pfam" id="PF06971"/>
    </source>
</evidence>
<evidence type="ECO:0000256" key="3">
    <source>
        <dbReference type="ARBA" id="ARBA00023015"/>
    </source>
</evidence>
<evidence type="ECO:0000256" key="6">
    <source>
        <dbReference type="ARBA" id="ARBA00023163"/>
    </source>
</evidence>
<keyword evidence="2 7" id="KW-0678">Repressor</keyword>
<organism evidence="10 11">
    <name type="scientific">[Clostridium] ammoniilyticum</name>
    <dbReference type="NCBI Taxonomy" id="2981784"/>
    <lineage>
        <taxon>Bacteria</taxon>
        <taxon>Bacillati</taxon>
        <taxon>Bacillota</taxon>
        <taxon>Erysipelotrichia</taxon>
        <taxon>Erysipelotrichales</taxon>
        <taxon>Coprobacillaceae</taxon>
        <taxon>Faecalibacillus</taxon>
    </lineage>
</organism>
<evidence type="ECO:0000313" key="11">
    <source>
        <dbReference type="Proteomes" id="UP001208364"/>
    </source>
</evidence>
<feature type="domain" description="CoA-binding" evidence="8">
    <location>
        <begin position="87"/>
        <end position="176"/>
    </location>
</feature>
<feature type="DNA-binding region" description="H-T-H motif" evidence="7">
    <location>
        <begin position="15"/>
        <end position="54"/>
    </location>
</feature>
<keyword evidence="3 7" id="KW-0805">Transcription regulation</keyword>
<dbReference type="Pfam" id="PF06971">
    <property type="entry name" value="Put_DNA-bind_N"/>
    <property type="match status" value="1"/>
</dbReference>